<dbReference type="SUPFAM" id="SSF51197">
    <property type="entry name" value="Clavaminate synthase-like"/>
    <property type="match status" value="1"/>
</dbReference>
<dbReference type="EMBL" id="CAUYUJ010007358">
    <property type="protein sequence ID" value="CAK0820476.1"/>
    <property type="molecule type" value="Genomic_DNA"/>
</dbReference>
<name>A0ABN9RMS9_9DINO</name>
<evidence type="ECO:0000313" key="1">
    <source>
        <dbReference type="EMBL" id="CAK0820476.1"/>
    </source>
</evidence>
<comment type="caution">
    <text evidence="1">The sequence shown here is derived from an EMBL/GenBank/DDBJ whole genome shotgun (WGS) entry which is preliminary data.</text>
</comment>
<proteinExistence type="predicted"/>
<organism evidence="1 2">
    <name type="scientific">Prorocentrum cordatum</name>
    <dbReference type="NCBI Taxonomy" id="2364126"/>
    <lineage>
        <taxon>Eukaryota</taxon>
        <taxon>Sar</taxon>
        <taxon>Alveolata</taxon>
        <taxon>Dinophyceae</taxon>
        <taxon>Prorocentrales</taxon>
        <taxon>Prorocentraceae</taxon>
        <taxon>Prorocentrum</taxon>
    </lineage>
</organism>
<dbReference type="Proteomes" id="UP001189429">
    <property type="component" value="Unassembled WGS sequence"/>
</dbReference>
<dbReference type="InterPro" id="IPR027443">
    <property type="entry name" value="IPNS-like_sf"/>
</dbReference>
<sequence>MVTGYDSGPQTTTLQRNCDCGRMVGSRRADTRFVVALKVPDRGQRTRRSRIPPWLWAGSRRTNDRWRSTPHRVAGPRAGSAAAERPRLSCMLFSGPHLDNVIGPIPTCCDARNPPRYSPMKARDHLKAQYITKSKEADYNPAA</sequence>
<dbReference type="Gene3D" id="2.60.120.330">
    <property type="entry name" value="B-lactam Antibiotic, Isopenicillin N Synthase, Chain"/>
    <property type="match status" value="1"/>
</dbReference>
<accession>A0ABN9RMS9</accession>
<protein>
    <submittedName>
        <fullName evidence="1">Uncharacterized protein</fullName>
    </submittedName>
</protein>
<evidence type="ECO:0000313" key="2">
    <source>
        <dbReference type="Proteomes" id="UP001189429"/>
    </source>
</evidence>
<gene>
    <name evidence="1" type="ORF">PCOR1329_LOCUS22138</name>
</gene>
<reference evidence="1" key="1">
    <citation type="submission" date="2023-10" db="EMBL/GenBank/DDBJ databases">
        <authorList>
            <person name="Chen Y."/>
            <person name="Shah S."/>
            <person name="Dougan E. K."/>
            <person name="Thang M."/>
            <person name="Chan C."/>
        </authorList>
    </citation>
    <scope>NUCLEOTIDE SEQUENCE [LARGE SCALE GENOMIC DNA]</scope>
</reference>
<keyword evidence="2" id="KW-1185">Reference proteome</keyword>